<reference evidence="2 3" key="1">
    <citation type="journal article" date="2024" name="G3 (Bethesda)">
        <title>Genome assembly of Hibiscus sabdariffa L. provides insights into metabolisms of medicinal natural products.</title>
        <authorList>
            <person name="Kim T."/>
        </authorList>
    </citation>
    <scope>NUCLEOTIDE SEQUENCE [LARGE SCALE GENOMIC DNA]</scope>
    <source>
        <strain evidence="2">TK-2024</strain>
        <tissue evidence="2">Old leaves</tissue>
    </source>
</reference>
<evidence type="ECO:0000256" key="1">
    <source>
        <dbReference type="SAM" id="MobiDB-lite"/>
    </source>
</evidence>
<dbReference type="Proteomes" id="UP001472677">
    <property type="component" value="Unassembled WGS sequence"/>
</dbReference>
<sequence length="295" mass="33009">MHRSNHHLLRRVDTLSLPFTGSVVPRASRFMLRSPQESEWEYRRGPGEENDAGTVKRIIKCWLQLRVCSCSVKGSQLMFERLCKLTTIASYGPSHPSYEEESESENGIKGESNAFRRESSDSSRENEPKERETGNAFSTYGFSRGPLGVLQNQVCQQKTMTLSLNMLPMNKESHSICHLFPRLRSKKLYIKDRAVYRGYEVTQLQGLKEAQPQGIGCEIARALARGAVKLIARGATLLSLAGSECDRSDSLVVSQIQLVFCPSKAKIPFVVAELEESKAFVVHRIKKALAQALSS</sequence>
<protein>
    <submittedName>
        <fullName evidence="2">Uncharacterized protein</fullName>
    </submittedName>
</protein>
<keyword evidence="3" id="KW-1185">Reference proteome</keyword>
<feature type="compositionally biased region" description="Basic and acidic residues" evidence="1">
    <location>
        <begin position="114"/>
        <end position="133"/>
    </location>
</feature>
<feature type="region of interest" description="Disordered" evidence="1">
    <location>
        <begin position="94"/>
        <end position="138"/>
    </location>
</feature>
<comment type="caution">
    <text evidence="2">The sequence shown here is derived from an EMBL/GenBank/DDBJ whole genome shotgun (WGS) entry which is preliminary data.</text>
</comment>
<organism evidence="2 3">
    <name type="scientific">Hibiscus sabdariffa</name>
    <name type="common">roselle</name>
    <dbReference type="NCBI Taxonomy" id="183260"/>
    <lineage>
        <taxon>Eukaryota</taxon>
        <taxon>Viridiplantae</taxon>
        <taxon>Streptophyta</taxon>
        <taxon>Embryophyta</taxon>
        <taxon>Tracheophyta</taxon>
        <taxon>Spermatophyta</taxon>
        <taxon>Magnoliopsida</taxon>
        <taxon>eudicotyledons</taxon>
        <taxon>Gunneridae</taxon>
        <taxon>Pentapetalae</taxon>
        <taxon>rosids</taxon>
        <taxon>malvids</taxon>
        <taxon>Malvales</taxon>
        <taxon>Malvaceae</taxon>
        <taxon>Malvoideae</taxon>
        <taxon>Hibiscus</taxon>
    </lineage>
</organism>
<evidence type="ECO:0000313" key="2">
    <source>
        <dbReference type="EMBL" id="KAK8523632.1"/>
    </source>
</evidence>
<accession>A0ABR2CXM0</accession>
<dbReference type="EMBL" id="JBBPBM010000042">
    <property type="protein sequence ID" value="KAK8523632.1"/>
    <property type="molecule type" value="Genomic_DNA"/>
</dbReference>
<proteinExistence type="predicted"/>
<gene>
    <name evidence="2" type="ORF">V6N12_013717</name>
</gene>
<evidence type="ECO:0000313" key="3">
    <source>
        <dbReference type="Proteomes" id="UP001472677"/>
    </source>
</evidence>
<name>A0ABR2CXM0_9ROSI</name>